<dbReference type="Proteomes" id="UP000242715">
    <property type="component" value="Unassembled WGS sequence"/>
</dbReference>
<dbReference type="EMBL" id="DF973573">
    <property type="protein sequence ID" value="GAU35008.1"/>
    <property type="molecule type" value="Genomic_DNA"/>
</dbReference>
<organism evidence="1 2">
    <name type="scientific">Trifolium subterraneum</name>
    <name type="common">Subterranean clover</name>
    <dbReference type="NCBI Taxonomy" id="3900"/>
    <lineage>
        <taxon>Eukaryota</taxon>
        <taxon>Viridiplantae</taxon>
        <taxon>Streptophyta</taxon>
        <taxon>Embryophyta</taxon>
        <taxon>Tracheophyta</taxon>
        <taxon>Spermatophyta</taxon>
        <taxon>Magnoliopsida</taxon>
        <taxon>eudicotyledons</taxon>
        <taxon>Gunneridae</taxon>
        <taxon>Pentapetalae</taxon>
        <taxon>rosids</taxon>
        <taxon>fabids</taxon>
        <taxon>Fabales</taxon>
        <taxon>Fabaceae</taxon>
        <taxon>Papilionoideae</taxon>
        <taxon>50 kb inversion clade</taxon>
        <taxon>NPAAA clade</taxon>
        <taxon>Hologalegina</taxon>
        <taxon>IRL clade</taxon>
        <taxon>Trifolieae</taxon>
        <taxon>Trifolium</taxon>
    </lineage>
</organism>
<sequence>MAKMGFPSKWRGWISECVSSATASVLVNGSPTNEFHFQRALRQGDPLSPFLFLLAVESLNVMMNAAINTSVYSGYPMNFHKSMLVGINVAESWLVDASLVLNCKIGQAPFVYLGLPIGGNPRRLSFWQSVVERIRKREYGGLGVKRIREFNLALLGKWWWRLLVDQRGLWFKVLVARYGFDGGRVQSGGRLASQWWRDLLFVKEGGGLGVGNWVDEMVVKAFGNGESTLFWFDSWLDGGPLCNRFRRIFYLYVDKNVSVAEMYMLGWGVEGEEWRWRRRLFAWEEDQVRECSAILANFVLLDNASDKWIWRSNIKEGFTV</sequence>
<accession>A0A2Z6MRM4</accession>
<name>A0A2Z6MRM4_TRISU</name>
<gene>
    <name evidence="1" type="ORF">TSUD_103310</name>
</gene>
<dbReference type="AlphaFoldDB" id="A0A2Z6MRM4"/>
<dbReference type="PANTHER" id="PTHR33116:SF78">
    <property type="entry name" value="OS12G0587133 PROTEIN"/>
    <property type="match status" value="1"/>
</dbReference>
<proteinExistence type="predicted"/>
<protein>
    <submittedName>
        <fullName evidence="1">Uncharacterized protein</fullName>
    </submittedName>
</protein>
<reference evidence="2" key="1">
    <citation type="journal article" date="2017" name="Front. Plant Sci.">
        <title>Climate Clever Clovers: New Paradigm to Reduce the Environmental Footprint of Ruminants by Breeding Low Methanogenic Forages Utilizing Haplotype Variation.</title>
        <authorList>
            <person name="Kaur P."/>
            <person name="Appels R."/>
            <person name="Bayer P.E."/>
            <person name="Keeble-Gagnere G."/>
            <person name="Wang J."/>
            <person name="Hirakawa H."/>
            <person name="Shirasawa K."/>
            <person name="Vercoe P."/>
            <person name="Stefanova K."/>
            <person name="Durmic Z."/>
            <person name="Nichols P."/>
            <person name="Revell C."/>
            <person name="Isobe S.N."/>
            <person name="Edwards D."/>
            <person name="Erskine W."/>
        </authorList>
    </citation>
    <scope>NUCLEOTIDE SEQUENCE [LARGE SCALE GENOMIC DNA]</scope>
    <source>
        <strain evidence="2">cv. Daliak</strain>
    </source>
</reference>
<dbReference type="PANTHER" id="PTHR33116">
    <property type="entry name" value="REVERSE TRANSCRIPTASE ZINC-BINDING DOMAIN-CONTAINING PROTEIN-RELATED-RELATED"/>
    <property type="match status" value="1"/>
</dbReference>
<dbReference type="OrthoDB" id="1932527at2759"/>
<keyword evidence="2" id="KW-1185">Reference proteome</keyword>
<evidence type="ECO:0000313" key="2">
    <source>
        <dbReference type="Proteomes" id="UP000242715"/>
    </source>
</evidence>
<evidence type="ECO:0000313" key="1">
    <source>
        <dbReference type="EMBL" id="GAU35008.1"/>
    </source>
</evidence>